<name>A0A7W3PJK6_9MICO</name>
<dbReference type="EMBL" id="JACGWW010000002">
    <property type="protein sequence ID" value="MBA8813942.1"/>
    <property type="molecule type" value="Genomic_DNA"/>
</dbReference>
<comment type="caution">
    <text evidence="3">The sequence shown here is derived from an EMBL/GenBank/DDBJ whole genome shotgun (WGS) entry which is preliminary data.</text>
</comment>
<evidence type="ECO:0008006" key="6">
    <source>
        <dbReference type="Google" id="ProtNLM"/>
    </source>
</evidence>
<dbReference type="Proteomes" id="UP000321154">
    <property type="component" value="Unassembled WGS sequence"/>
</dbReference>
<dbReference type="AlphaFoldDB" id="A0A7W3PJK6"/>
<dbReference type="RefSeq" id="WP_146852451.1">
    <property type="nucleotide sequence ID" value="NZ_BAAAHR010000003.1"/>
</dbReference>
<sequence>MIPFRRDGDALVLSLRDHERGLLTDLTTQLVQLLEGGDPGDPAVARLLPSAYPDDADAAAEFRRFTADDLTTRKIANARAVLATLADDPAGDEAADEPRRRGAGRRNRAHDERRLDTAAQQSWLRSLTDLRLTLGTRLGVTDEGFPEGHEAPQRVMHDVYDWLGYLQESLVQTLTR</sequence>
<evidence type="ECO:0000313" key="2">
    <source>
        <dbReference type="EMBL" id="GEK82083.1"/>
    </source>
</evidence>
<dbReference type="Pfam" id="PF09438">
    <property type="entry name" value="DUF2017"/>
    <property type="match status" value="1"/>
</dbReference>
<dbReference type="EMBL" id="BJUV01000003">
    <property type="protein sequence ID" value="GEK82083.1"/>
    <property type="molecule type" value="Genomic_DNA"/>
</dbReference>
<keyword evidence="4" id="KW-1185">Reference proteome</keyword>
<accession>A0A7W3PJK6</accession>
<feature type="region of interest" description="Disordered" evidence="1">
    <location>
        <begin position="89"/>
        <end position="114"/>
    </location>
</feature>
<dbReference type="OrthoDB" id="3268479at2"/>
<gene>
    <name evidence="3" type="ORF">FB463_002191</name>
    <name evidence="2" type="ORF">FFA01_03920</name>
</gene>
<organism evidence="3 5">
    <name type="scientific">Frigoribacterium faeni</name>
    <dbReference type="NCBI Taxonomy" id="145483"/>
    <lineage>
        <taxon>Bacteria</taxon>
        <taxon>Bacillati</taxon>
        <taxon>Actinomycetota</taxon>
        <taxon>Actinomycetes</taxon>
        <taxon>Micrococcales</taxon>
        <taxon>Microbacteriaceae</taxon>
        <taxon>Frigoribacterium</taxon>
    </lineage>
</organism>
<reference evidence="2 4" key="1">
    <citation type="submission" date="2019-07" db="EMBL/GenBank/DDBJ databases">
        <title>Whole genome shotgun sequence of Frigoribacterium faeni NBRC 103066.</title>
        <authorList>
            <person name="Hosoyama A."/>
            <person name="Uohara A."/>
            <person name="Ohji S."/>
            <person name="Ichikawa N."/>
        </authorList>
    </citation>
    <scope>NUCLEOTIDE SEQUENCE [LARGE SCALE GENOMIC DNA]</scope>
    <source>
        <strain evidence="2 4">NBRC 103066</strain>
    </source>
</reference>
<proteinExistence type="predicted"/>
<evidence type="ECO:0000313" key="4">
    <source>
        <dbReference type="Proteomes" id="UP000321154"/>
    </source>
</evidence>
<evidence type="ECO:0000313" key="3">
    <source>
        <dbReference type="EMBL" id="MBA8813942.1"/>
    </source>
</evidence>
<protein>
    <recommendedName>
        <fullName evidence="6">DUF2017 domain-containing protein</fullName>
    </recommendedName>
</protein>
<reference evidence="3 5" key="2">
    <citation type="submission" date="2020-07" db="EMBL/GenBank/DDBJ databases">
        <title>Sequencing the genomes of 1000 actinobacteria strains.</title>
        <authorList>
            <person name="Klenk H.-P."/>
        </authorList>
    </citation>
    <scope>NUCLEOTIDE SEQUENCE [LARGE SCALE GENOMIC DNA]</scope>
    <source>
        <strain evidence="3 5">DSM 10309</strain>
    </source>
</reference>
<evidence type="ECO:0000313" key="5">
    <source>
        <dbReference type="Proteomes" id="UP000522688"/>
    </source>
</evidence>
<dbReference type="InterPro" id="IPR018561">
    <property type="entry name" value="AosR"/>
</dbReference>
<evidence type="ECO:0000256" key="1">
    <source>
        <dbReference type="SAM" id="MobiDB-lite"/>
    </source>
</evidence>
<dbReference type="Proteomes" id="UP000522688">
    <property type="component" value="Unassembled WGS sequence"/>
</dbReference>